<reference evidence="1 2" key="1">
    <citation type="submission" date="2019-09" db="EMBL/GenBank/DDBJ databases">
        <authorList>
            <person name="Park J.-S."/>
            <person name="Choi H.-J."/>
        </authorList>
    </citation>
    <scope>NUCLEOTIDE SEQUENCE [LARGE SCALE GENOMIC DNA]</scope>
    <source>
        <strain evidence="1 2">176SS1-4</strain>
    </source>
</reference>
<dbReference type="Proteomes" id="UP000326554">
    <property type="component" value="Unassembled WGS sequence"/>
</dbReference>
<evidence type="ECO:0000313" key="2">
    <source>
        <dbReference type="Proteomes" id="UP000326554"/>
    </source>
</evidence>
<comment type="caution">
    <text evidence="1">The sequence shown here is derived from an EMBL/GenBank/DDBJ whole genome shotgun (WGS) entry which is preliminary data.</text>
</comment>
<dbReference type="RefSeq" id="WP_150445294.1">
    <property type="nucleotide sequence ID" value="NZ_VYQE01000003.1"/>
</dbReference>
<protein>
    <submittedName>
        <fullName evidence="1">Uncharacterized protein</fullName>
    </submittedName>
</protein>
<dbReference type="AlphaFoldDB" id="A0A5J5GIH6"/>
<gene>
    <name evidence="1" type="ORF">F3S47_10900</name>
</gene>
<accession>A0A5J5GIH6</accession>
<dbReference type="EMBL" id="VYQE01000003">
    <property type="protein sequence ID" value="KAA9008011.1"/>
    <property type="molecule type" value="Genomic_DNA"/>
</dbReference>
<keyword evidence="2" id="KW-1185">Reference proteome</keyword>
<evidence type="ECO:0000313" key="1">
    <source>
        <dbReference type="EMBL" id="KAA9008011.1"/>
    </source>
</evidence>
<name>A0A5J5GIH6_9RHOB</name>
<sequence>MDEPDAGGDGAALCLSGVEQQRLRLLADRADWANATDVDAAGVQLVLSAMASGIAPPAALRESAVLRQVWQALALDDVADAELSLEDGRLTVSEGPE</sequence>
<organism evidence="1 2">
    <name type="scientific">Histidinibacterium aquaticum</name>
    <dbReference type="NCBI Taxonomy" id="2613962"/>
    <lineage>
        <taxon>Bacteria</taxon>
        <taxon>Pseudomonadati</taxon>
        <taxon>Pseudomonadota</taxon>
        <taxon>Alphaproteobacteria</taxon>
        <taxon>Rhodobacterales</taxon>
        <taxon>Paracoccaceae</taxon>
        <taxon>Histidinibacterium</taxon>
    </lineage>
</organism>
<proteinExistence type="predicted"/>